<dbReference type="Gene3D" id="3.30.465.10">
    <property type="match status" value="2"/>
</dbReference>
<keyword evidence="2" id="KW-0274">FAD</keyword>
<protein>
    <recommendedName>
        <fullName evidence="4">Berberine/berberine-like domain-containing protein</fullName>
    </recommendedName>
</protein>
<dbReference type="Pfam" id="PF08031">
    <property type="entry name" value="BBE"/>
    <property type="match status" value="1"/>
</dbReference>
<gene>
    <name evidence="5" type="ORF">BUALT_Bualt05G0048400</name>
</gene>
<feature type="compositionally biased region" description="Acidic residues" evidence="3">
    <location>
        <begin position="279"/>
        <end position="294"/>
    </location>
</feature>
<feature type="region of interest" description="Disordered" evidence="3">
    <location>
        <begin position="273"/>
        <end position="302"/>
    </location>
</feature>
<evidence type="ECO:0000313" key="5">
    <source>
        <dbReference type="EMBL" id="KAG8382166.1"/>
    </source>
</evidence>
<dbReference type="Proteomes" id="UP000826271">
    <property type="component" value="Unassembled WGS sequence"/>
</dbReference>
<dbReference type="Gene3D" id="3.40.462.20">
    <property type="match status" value="1"/>
</dbReference>
<evidence type="ECO:0000256" key="1">
    <source>
        <dbReference type="ARBA" id="ARBA00022630"/>
    </source>
</evidence>
<accession>A0AAV6XGK9</accession>
<organism evidence="5 6">
    <name type="scientific">Buddleja alternifolia</name>
    <dbReference type="NCBI Taxonomy" id="168488"/>
    <lineage>
        <taxon>Eukaryota</taxon>
        <taxon>Viridiplantae</taxon>
        <taxon>Streptophyta</taxon>
        <taxon>Embryophyta</taxon>
        <taxon>Tracheophyta</taxon>
        <taxon>Spermatophyta</taxon>
        <taxon>Magnoliopsida</taxon>
        <taxon>eudicotyledons</taxon>
        <taxon>Gunneridae</taxon>
        <taxon>Pentapetalae</taxon>
        <taxon>asterids</taxon>
        <taxon>lamiids</taxon>
        <taxon>Lamiales</taxon>
        <taxon>Scrophulariaceae</taxon>
        <taxon>Buddlejeae</taxon>
        <taxon>Buddleja</taxon>
    </lineage>
</organism>
<dbReference type="InterPro" id="IPR036318">
    <property type="entry name" value="FAD-bd_PCMH-like_sf"/>
</dbReference>
<keyword evidence="6" id="KW-1185">Reference proteome</keyword>
<dbReference type="AlphaFoldDB" id="A0AAV6XGK9"/>
<evidence type="ECO:0000259" key="4">
    <source>
        <dbReference type="Pfam" id="PF08031"/>
    </source>
</evidence>
<dbReference type="SUPFAM" id="SSF56176">
    <property type="entry name" value="FAD-binding/transporter-associated domain-like"/>
    <property type="match status" value="2"/>
</dbReference>
<name>A0AAV6XGK9_9LAMI</name>
<dbReference type="InterPro" id="IPR012951">
    <property type="entry name" value="BBE"/>
</dbReference>
<dbReference type="PANTHER" id="PTHR32448">
    <property type="entry name" value="OS08G0158400 PROTEIN"/>
    <property type="match status" value="1"/>
</dbReference>
<dbReference type="EMBL" id="WHWC01000005">
    <property type="protein sequence ID" value="KAG8382166.1"/>
    <property type="molecule type" value="Genomic_DNA"/>
</dbReference>
<feature type="domain" description="Berberine/berberine-like" evidence="4">
    <location>
        <begin position="625"/>
        <end position="662"/>
    </location>
</feature>
<dbReference type="InterPro" id="IPR016169">
    <property type="entry name" value="FAD-bd_PCMH_sub2"/>
</dbReference>
<evidence type="ECO:0000256" key="3">
    <source>
        <dbReference type="SAM" id="MobiDB-lite"/>
    </source>
</evidence>
<evidence type="ECO:0000313" key="6">
    <source>
        <dbReference type="Proteomes" id="UP000826271"/>
    </source>
</evidence>
<evidence type="ECO:0000256" key="2">
    <source>
        <dbReference type="ARBA" id="ARBA00022827"/>
    </source>
</evidence>
<proteinExistence type="predicted"/>
<comment type="caution">
    <text evidence="5">The sequence shown here is derived from an EMBL/GenBank/DDBJ whole genome shotgun (WGS) entry which is preliminary data.</text>
</comment>
<reference evidence="5" key="1">
    <citation type="submission" date="2019-10" db="EMBL/GenBank/DDBJ databases">
        <authorList>
            <person name="Zhang R."/>
            <person name="Pan Y."/>
            <person name="Wang J."/>
            <person name="Ma R."/>
            <person name="Yu S."/>
        </authorList>
    </citation>
    <scope>NUCLEOTIDE SEQUENCE</scope>
    <source>
        <strain evidence="5">LA-IB0</strain>
        <tissue evidence="5">Leaf</tissue>
    </source>
</reference>
<dbReference type="GO" id="GO:0050660">
    <property type="term" value="F:flavin adenine dinucleotide binding"/>
    <property type="evidence" value="ECO:0007669"/>
    <property type="project" value="InterPro"/>
</dbReference>
<keyword evidence="1" id="KW-0285">Flavoprotein</keyword>
<sequence length="740" mass="83676">MHTEFLNFAVIIMDLTWRTRNDIIHGKPSDSVESVVRKAETINIDHSSIQIARLRLNARPADDPRWIPPMNTNFSVSVDATFQNDSMCSGIVVKNHEDSVVFCAASFGFAWDACDAECRALLEASVWLKRCNISEACFFSDCLKAVSWINNIDDDVNWKSLEISVDVEQKVAWIESGATIGSLYYRIAEKSPILGFPAGICPTVGAGGHFSGDGVKGYRLWCLEPGMKRCIISRDVVFKETKMGNLLKQYDERNTETENTKSDLGKQIQIEVESRNGTEEENLSNDGGLIEEGENDHLNQDDISEYNLTRDRERRSIKAPSRYGYADVMAYAFAVAENICSDDPGSYYEAITNNVIDARIMDVNGRILDRKSMGEDLFWAIRGGGGASFGVILAWKVQLVDVPERVTVFTIQKTLEQNATQLVHRWQYIAHKFDQDLFIRVILVRANTGQDGRNMTIAAIFNAIFLGGIDRLLPLMQESFSELGLVREDCTEMSWIQSTLYFEGLPMESREVLLNRTQSSVRYFKAKSDYVQTPIPEYGLEGIWKLFCQPEGEPTVLILNPYGGRMDEISESTIPFPHRVGNLYKIQHLVFWGEDEAQNSDRYISWIRRLYNYMAPYVSTSPRAAYINYRDLDIGVNDNEGRISYEDASIWGAKYFKNNFDRKNISLAPFNNVSVAGFEVKITRPEFNCSSQGLFSDLGLEEVAGQIFDLQGRCWKRLYGGGGSKYDDGGGGERRWLNST</sequence>
<dbReference type="GO" id="GO:0016491">
    <property type="term" value="F:oxidoreductase activity"/>
    <property type="evidence" value="ECO:0007669"/>
    <property type="project" value="InterPro"/>
</dbReference>